<feature type="transmembrane region" description="Helical" evidence="1">
    <location>
        <begin position="114"/>
        <end position="135"/>
    </location>
</feature>
<evidence type="ECO:0000313" key="2">
    <source>
        <dbReference type="EMBL" id="GAA0558444.1"/>
    </source>
</evidence>
<gene>
    <name evidence="2" type="ORF">GCM10009533_64900</name>
</gene>
<evidence type="ECO:0000313" key="3">
    <source>
        <dbReference type="Proteomes" id="UP001500729"/>
    </source>
</evidence>
<dbReference type="RefSeq" id="WP_009949992.1">
    <property type="nucleotide sequence ID" value="NZ_BAAAGS010000077.1"/>
</dbReference>
<proteinExistence type="predicted"/>
<feature type="transmembrane region" description="Helical" evidence="1">
    <location>
        <begin position="227"/>
        <end position="248"/>
    </location>
</feature>
<accession>A0ABP3P1P0</accession>
<feature type="transmembrane region" description="Helical" evidence="1">
    <location>
        <begin position="39"/>
        <end position="56"/>
    </location>
</feature>
<keyword evidence="1" id="KW-0472">Membrane</keyword>
<feature type="transmembrane region" description="Helical" evidence="1">
    <location>
        <begin position="155"/>
        <end position="175"/>
    </location>
</feature>
<name>A0ABP3P1P0_SACER</name>
<organism evidence="2 3">
    <name type="scientific">Saccharopolyspora erythraea</name>
    <name type="common">Streptomyces erythraeus</name>
    <dbReference type="NCBI Taxonomy" id="1836"/>
    <lineage>
        <taxon>Bacteria</taxon>
        <taxon>Bacillati</taxon>
        <taxon>Actinomycetota</taxon>
        <taxon>Actinomycetes</taxon>
        <taxon>Pseudonocardiales</taxon>
        <taxon>Pseudonocardiaceae</taxon>
        <taxon>Saccharopolyspora</taxon>
    </lineage>
</organism>
<feature type="transmembrane region" description="Helical" evidence="1">
    <location>
        <begin position="182"/>
        <end position="203"/>
    </location>
</feature>
<keyword evidence="1" id="KW-0812">Transmembrane</keyword>
<keyword evidence="3" id="KW-1185">Reference proteome</keyword>
<keyword evidence="1" id="KW-1133">Transmembrane helix</keyword>
<feature type="transmembrane region" description="Helical" evidence="1">
    <location>
        <begin position="76"/>
        <end position="93"/>
    </location>
</feature>
<evidence type="ECO:0000256" key="1">
    <source>
        <dbReference type="SAM" id="Phobius"/>
    </source>
</evidence>
<dbReference type="Proteomes" id="UP001500729">
    <property type="component" value="Unassembled WGS sequence"/>
</dbReference>
<protein>
    <submittedName>
        <fullName evidence="2">ABC transporter permease</fullName>
    </submittedName>
</protein>
<comment type="caution">
    <text evidence="2">The sequence shown here is derived from an EMBL/GenBank/DDBJ whole genome shotgun (WGS) entry which is preliminary data.</text>
</comment>
<reference evidence="3" key="1">
    <citation type="journal article" date="2019" name="Int. J. Syst. Evol. Microbiol.">
        <title>The Global Catalogue of Microorganisms (GCM) 10K type strain sequencing project: providing services to taxonomists for standard genome sequencing and annotation.</title>
        <authorList>
            <consortium name="The Broad Institute Genomics Platform"/>
            <consortium name="The Broad Institute Genome Sequencing Center for Infectious Disease"/>
            <person name="Wu L."/>
            <person name="Ma J."/>
        </authorList>
    </citation>
    <scope>NUCLEOTIDE SEQUENCE [LARGE SCALE GENOMIC DNA]</scope>
    <source>
        <strain evidence="3">JCM 10303</strain>
    </source>
</reference>
<dbReference type="EMBL" id="BAAAGS010000077">
    <property type="protein sequence ID" value="GAA0558444.1"/>
    <property type="molecule type" value="Genomic_DNA"/>
</dbReference>
<sequence>MNNIAANLGRAGVARSPGVGGFGAALRYEWINLTTLRSTWVLSGMAVLLQVVHALYDDRTGVSGADQFSSGLRLTTMIAAVLVSAIGVNVFGAEYRYRTIATTVLTVQSRARVVLAKVAVVAGFGASASLLAVLVDYLGVLLSGATTDDPVGMAVAGLGAVLYVTLSGLVGLALAGLARHAVAALAVVLLWPTVLEPLLVSGLEISPKVLPFLATGALAEVVPEPQWYLALPLAGLATILLVAAGTALSRRDT</sequence>